<dbReference type="FunFam" id="1.20.120.1810:FF:000001">
    <property type="entry name" value="RNA polymerase sigma factor RpoH"/>
    <property type="match status" value="1"/>
</dbReference>
<evidence type="ECO:0000256" key="3">
    <source>
        <dbReference type="ARBA" id="ARBA00023016"/>
    </source>
</evidence>
<organism evidence="11 12">
    <name type="scientific">Candidatus Purcelliella pentastirinorum</name>
    <dbReference type="NCBI Taxonomy" id="472834"/>
    <lineage>
        <taxon>Bacteria</taxon>
        <taxon>Pseudomonadati</taxon>
        <taxon>Pseudomonadota</taxon>
        <taxon>Gammaproteobacteria</taxon>
        <taxon>Enterobacterales</taxon>
        <taxon>Enterobacteriaceae</taxon>
        <taxon>Candidatus Purcelliella</taxon>
    </lineage>
</organism>
<evidence type="ECO:0000256" key="8">
    <source>
        <dbReference type="NCBIfam" id="TIGR02392"/>
    </source>
</evidence>
<keyword evidence="5 7" id="KW-0238">DNA-binding</keyword>
<comment type="similarity">
    <text evidence="7">Belongs to the sigma-70 factor family. RpoH subfamily.</text>
</comment>
<dbReference type="NCBIfam" id="TIGR02937">
    <property type="entry name" value="sigma70-ECF"/>
    <property type="match status" value="1"/>
</dbReference>
<feature type="DNA-binding region" description="H-T-H motif" evidence="7">
    <location>
        <begin position="268"/>
        <end position="287"/>
    </location>
</feature>
<dbReference type="InterPro" id="IPR007630">
    <property type="entry name" value="RNA_pol_sigma70_r4"/>
</dbReference>
<keyword evidence="6 7" id="KW-0804">Transcription</keyword>
<evidence type="ECO:0000259" key="9">
    <source>
        <dbReference type="PROSITE" id="PS00715"/>
    </source>
</evidence>
<dbReference type="Pfam" id="PF04542">
    <property type="entry name" value="Sigma70_r2"/>
    <property type="match status" value="1"/>
</dbReference>
<dbReference type="CDD" id="cd06171">
    <property type="entry name" value="Sigma70_r4"/>
    <property type="match status" value="1"/>
</dbReference>
<evidence type="ECO:0000256" key="1">
    <source>
        <dbReference type="ARBA" id="ARBA00022490"/>
    </source>
</evidence>
<evidence type="ECO:0000259" key="10">
    <source>
        <dbReference type="PROSITE" id="PS00716"/>
    </source>
</evidence>
<evidence type="ECO:0000256" key="5">
    <source>
        <dbReference type="ARBA" id="ARBA00023125"/>
    </source>
</evidence>
<dbReference type="Proteomes" id="UP000256856">
    <property type="component" value="Chromosome"/>
</dbReference>
<dbReference type="InterPro" id="IPR013325">
    <property type="entry name" value="RNA_pol_sigma_r2"/>
</dbReference>
<keyword evidence="1 7" id="KW-0963">Cytoplasm</keyword>
<dbReference type="InterPro" id="IPR014284">
    <property type="entry name" value="RNA_pol_sigma-70_dom"/>
</dbReference>
<keyword evidence="12" id="KW-1185">Reference proteome</keyword>
<evidence type="ECO:0000256" key="6">
    <source>
        <dbReference type="ARBA" id="ARBA00023163"/>
    </source>
</evidence>
<feature type="region of interest" description="Sigma-70 factor domain-4" evidence="7">
    <location>
        <begin position="243"/>
        <end position="295"/>
    </location>
</feature>
<dbReference type="EMBL" id="CP028374">
    <property type="protein sequence ID" value="AXN02272.1"/>
    <property type="molecule type" value="Genomic_DNA"/>
</dbReference>
<dbReference type="InterPro" id="IPR000943">
    <property type="entry name" value="RNA_pol_sigma70"/>
</dbReference>
<dbReference type="GO" id="GO:0006352">
    <property type="term" value="P:DNA-templated transcription initiation"/>
    <property type="evidence" value="ECO:0007669"/>
    <property type="project" value="UniProtKB-UniRule"/>
</dbReference>
<name>A0A346DZW7_9ENTR</name>
<evidence type="ECO:0000313" key="12">
    <source>
        <dbReference type="Proteomes" id="UP000256856"/>
    </source>
</evidence>
<keyword evidence="2 7" id="KW-0805">Transcription regulation</keyword>
<dbReference type="SUPFAM" id="SSF88946">
    <property type="entry name" value="Sigma2 domain of RNA polymerase sigma factors"/>
    <property type="match status" value="1"/>
</dbReference>
<dbReference type="InterPro" id="IPR007627">
    <property type="entry name" value="RNA_pol_sigma70_r2"/>
</dbReference>
<evidence type="ECO:0000256" key="4">
    <source>
        <dbReference type="ARBA" id="ARBA00023082"/>
    </source>
</evidence>
<dbReference type="PANTHER" id="PTHR30376:SF3">
    <property type="entry name" value="RNA POLYMERASE SIGMA FACTOR RPOH"/>
    <property type="match status" value="1"/>
</dbReference>
<feature type="domain" description="RNA polymerase sigma-70" evidence="9">
    <location>
        <begin position="91"/>
        <end position="104"/>
    </location>
</feature>
<dbReference type="PRINTS" id="PR00046">
    <property type="entry name" value="SIGMA70FCT"/>
</dbReference>
<dbReference type="GO" id="GO:0005737">
    <property type="term" value="C:cytoplasm"/>
    <property type="evidence" value="ECO:0007669"/>
    <property type="project" value="UniProtKB-SubCell"/>
</dbReference>
<gene>
    <name evidence="7" type="primary">rpoH</name>
    <name evidence="11" type="ORF">C9I82_307</name>
</gene>
<dbReference type="GO" id="GO:0003677">
    <property type="term" value="F:DNA binding"/>
    <property type="evidence" value="ECO:0007669"/>
    <property type="project" value="UniProtKB-UniRule"/>
</dbReference>
<sequence length="299" mass="34928">MFISAKFYFICEVLMNSELQISFISPLGNLESYIKAANSWPILSAGKEQVLAKKLYNHCDLNSAKILILSHLRFVIHIARNYSGYGLQQADLIQEGNIGLMKAVKRFNPNIGVRLVSFAVHWIKAEIHEYVLRNWRIVKVATTKAQRKLFFNLRKTKKRMGWFNQEELNRVAEELGVSRKDVREMESRMSAQDITFDIPIDDELINNKSLAPVYYLRDKTSNFADYFEKKDWENSTTNKLNHAMKVLDDRSKHIIFSRWLNDNKKITLQELANFYGLSAERVRQLERSAMKKLRAEIES</sequence>
<dbReference type="InterPro" id="IPR050813">
    <property type="entry name" value="Sigma-70_Factor"/>
</dbReference>
<dbReference type="InterPro" id="IPR013324">
    <property type="entry name" value="RNA_pol_sigma_r3/r4-like"/>
</dbReference>
<reference evidence="11 12" key="1">
    <citation type="submission" date="2018-03" db="EMBL/GenBank/DDBJ databases">
        <title>A parallel universe: an anciently diverged bacterial symbiosis in a Hawaiian planthopper (Hemiptera: Cixiidae) reveals rearranged nutritional responsibilities.</title>
        <authorList>
            <person name="Bennett G."/>
            <person name="Mao M."/>
        </authorList>
    </citation>
    <scope>NUCLEOTIDE SEQUENCE [LARGE SCALE GENOMIC DNA]</scope>
    <source>
        <strain evidence="11 12">OLIH</strain>
    </source>
</reference>
<dbReference type="PROSITE" id="PS00715">
    <property type="entry name" value="SIGMA70_1"/>
    <property type="match status" value="1"/>
</dbReference>
<dbReference type="Gene3D" id="1.20.120.1810">
    <property type="match status" value="1"/>
</dbReference>
<dbReference type="PROSITE" id="PS00716">
    <property type="entry name" value="SIGMA70_2"/>
    <property type="match status" value="1"/>
</dbReference>
<dbReference type="GO" id="GO:0009408">
    <property type="term" value="P:response to heat"/>
    <property type="evidence" value="ECO:0007669"/>
    <property type="project" value="UniProtKB-UniRule"/>
</dbReference>
<evidence type="ECO:0000256" key="7">
    <source>
        <dbReference type="HAMAP-Rule" id="MF_00961"/>
    </source>
</evidence>
<dbReference type="Pfam" id="PF04545">
    <property type="entry name" value="Sigma70_r4"/>
    <property type="match status" value="1"/>
</dbReference>
<keyword evidence="3 7" id="KW-0346">Stress response</keyword>
<feature type="region of interest" description="Sigma-70 factor domain-2" evidence="7">
    <location>
        <begin position="67"/>
        <end position="136"/>
    </location>
</feature>
<comment type="subcellular location">
    <subcellularLocation>
        <location evidence="7">Cytoplasm</location>
    </subcellularLocation>
</comment>
<dbReference type="GO" id="GO:0016987">
    <property type="term" value="F:sigma factor activity"/>
    <property type="evidence" value="ECO:0007669"/>
    <property type="project" value="UniProtKB-UniRule"/>
</dbReference>
<feature type="short sequence motif" description="Interaction with polymerase core subunit RpoC" evidence="7">
    <location>
        <begin position="91"/>
        <end position="94"/>
    </location>
</feature>
<dbReference type="NCBIfam" id="TIGR02392">
    <property type="entry name" value="rpoH_proteo"/>
    <property type="match status" value="1"/>
</dbReference>
<protein>
    <recommendedName>
        <fullName evidence="7 8">RNA polymerase sigma factor RpoH</fullName>
    </recommendedName>
    <alternativeName>
        <fullName evidence="7">RNA polymerase sigma-32 factor</fullName>
    </alternativeName>
</protein>
<accession>A0A346DZW7</accession>
<feature type="domain" description="RNA polymerase sigma-70" evidence="10">
    <location>
        <begin position="267"/>
        <end position="293"/>
    </location>
</feature>
<proteinExistence type="inferred from homology"/>
<comment type="function">
    <text evidence="7">Sigma factors are initiation factors that promote the attachment of RNA polymerase to specific initiation sites and are then released. This sigma factor is involved in regulation of expression of heat shock genes.</text>
</comment>
<dbReference type="FunFam" id="1.10.10.10:FF:000285">
    <property type="entry name" value="RNA polymerase sigma factor RpoH"/>
    <property type="match status" value="1"/>
</dbReference>
<keyword evidence="4 7" id="KW-0731">Sigma factor</keyword>
<evidence type="ECO:0000313" key="11">
    <source>
        <dbReference type="EMBL" id="AXN02272.1"/>
    </source>
</evidence>
<comment type="subunit">
    <text evidence="7">Interacts with the RNA polymerase core enzyme.</text>
</comment>
<dbReference type="KEGG" id="ppet:C9I82_307"/>
<dbReference type="PANTHER" id="PTHR30376">
    <property type="entry name" value="SIGMA FACTOR RPOH HEAT SHOCK RELATED"/>
    <property type="match status" value="1"/>
</dbReference>
<dbReference type="InterPro" id="IPR012759">
    <property type="entry name" value="RNA_pol_sigma_RpoH_proteobac"/>
</dbReference>
<dbReference type="Gene3D" id="1.20.140.160">
    <property type="match status" value="1"/>
</dbReference>
<dbReference type="AlphaFoldDB" id="A0A346DZW7"/>
<dbReference type="SUPFAM" id="SSF88659">
    <property type="entry name" value="Sigma3 and sigma4 domains of RNA polymerase sigma factors"/>
    <property type="match status" value="1"/>
</dbReference>
<dbReference type="NCBIfam" id="NF005143">
    <property type="entry name" value="PRK06596.1"/>
    <property type="match status" value="1"/>
</dbReference>
<evidence type="ECO:0000256" key="2">
    <source>
        <dbReference type="ARBA" id="ARBA00023015"/>
    </source>
</evidence>
<dbReference type="HAMAP" id="MF_00961">
    <property type="entry name" value="Sigma70_RpoH"/>
    <property type="match status" value="1"/>
</dbReference>